<feature type="compositionally biased region" description="Basic and acidic residues" evidence="1">
    <location>
        <begin position="1"/>
        <end position="11"/>
    </location>
</feature>
<sequence length="47" mass="5211">MWMKVKVDESRNVPQEGGRESGWSADSDSRPARLGIENVSLFSSSAR</sequence>
<proteinExistence type="predicted"/>
<dbReference type="EMBL" id="CP009787">
    <property type="protein sequence ID" value="AJJ09169.1"/>
    <property type="molecule type" value="Genomic_DNA"/>
</dbReference>
<name>A0ABM5S7J4_YERRO</name>
<evidence type="ECO:0000313" key="3">
    <source>
        <dbReference type="Proteomes" id="UP000031914"/>
    </source>
</evidence>
<evidence type="ECO:0000256" key="1">
    <source>
        <dbReference type="SAM" id="MobiDB-lite"/>
    </source>
</evidence>
<protein>
    <submittedName>
        <fullName evidence="2">Uncharacterized protein</fullName>
    </submittedName>
</protein>
<dbReference type="Proteomes" id="UP000031914">
    <property type="component" value="Chromosome"/>
</dbReference>
<organism evidence="2 3">
    <name type="scientific">Yersinia rohdei</name>
    <dbReference type="NCBI Taxonomy" id="29485"/>
    <lineage>
        <taxon>Bacteria</taxon>
        <taxon>Pseudomonadati</taxon>
        <taxon>Pseudomonadota</taxon>
        <taxon>Gammaproteobacteria</taxon>
        <taxon>Enterobacterales</taxon>
        <taxon>Yersiniaceae</taxon>
        <taxon>Yersinia</taxon>
    </lineage>
</organism>
<gene>
    <name evidence="2" type="ORF">CH64_543</name>
</gene>
<keyword evidence="3" id="KW-1185">Reference proteome</keyword>
<evidence type="ECO:0000313" key="2">
    <source>
        <dbReference type="EMBL" id="AJJ09169.1"/>
    </source>
</evidence>
<reference evidence="2 3" key="1">
    <citation type="journal article" date="2015" name="Genome Announc.">
        <title>Thirty-Two Complete Genome Assemblies of Nine Yersinia Species, Including Y. pestis, Y. pseudotuberculosis, and Y. enterocolitica.</title>
        <authorList>
            <person name="Johnson S.L."/>
            <person name="Daligault H.E."/>
            <person name="Davenport K.W."/>
            <person name="Jaissle J."/>
            <person name="Frey K.G."/>
            <person name="Ladner J.T."/>
            <person name="Broomall S.M."/>
            <person name="Bishop-Lilly K.A."/>
            <person name="Bruce D.C."/>
            <person name="Coyne S.R."/>
            <person name="Gibbons H.S."/>
            <person name="Lo C.C."/>
            <person name="Munk A.C."/>
            <person name="Rosenzweig C.N."/>
            <person name="Koroleva G.I."/>
            <person name="Palacios G.F."/>
            <person name="Redden C.L."/>
            <person name="Xu Y."/>
            <person name="Minogue T.D."/>
            <person name="Chain P.S."/>
        </authorList>
    </citation>
    <scope>NUCLEOTIDE SEQUENCE [LARGE SCALE GENOMIC DNA]</scope>
    <source>
        <strain evidence="2 3">YRA</strain>
    </source>
</reference>
<dbReference type="GeneID" id="45569241"/>
<accession>A0ABM5S7J4</accession>
<feature type="region of interest" description="Disordered" evidence="1">
    <location>
        <begin position="1"/>
        <end position="30"/>
    </location>
</feature>
<dbReference type="RefSeq" id="WP_004715857.1">
    <property type="nucleotide sequence ID" value="NZ_CABIHO010000047.1"/>
</dbReference>